<dbReference type="AlphaFoldDB" id="A0A2G5TGH3"/>
<dbReference type="InterPro" id="IPR002601">
    <property type="entry name" value="C6_domain"/>
</dbReference>
<evidence type="ECO:0000259" key="1">
    <source>
        <dbReference type="SMART" id="SM01048"/>
    </source>
</evidence>
<reference evidence="3" key="1">
    <citation type="submission" date="2017-10" db="EMBL/GenBank/DDBJ databases">
        <title>Rapid genome shrinkage in a self-fertile nematode reveals novel sperm competition proteins.</title>
        <authorList>
            <person name="Yin D."/>
            <person name="Schwarz E.M."/>
            <person name="Thomas C.G."/>
            <person name="Felde R.L."/>
            <person name="Korf I.F."/>
            <person name="Cutter A.D."/>
            <person name="Schartner C.M."/>
            <person name="Ralston E.J."/>
            <person name="Meyer B.J."/>
            <person name="Haag E.S."/>
        </authorList>
    </citation>
    <scope>NUCLEOTIDE SEQUENCE [LARGE SCALE GENOMIC DNA]</scope>
    <source>
        <strain evidence="3">JU1422</strain>
    </source>
</reference>
<proteinExistence type="predicted"/>
<organism evidence="2 3">
    <name type="scientific">Caenorhabditis nigoni</name>
    <dbReference type="NCBI Taxonomy" id="1611254"/>
    <lineage>
        <taxon>Eukaryota</taxon>
        <taxon>Metazoa</taxon>
        <taxon>Ecdysozoa</taxon>
        <taxon>Nematoda</taxon>
        <taxon>Chromadorea</taxon>
        <taxon>Rhabditida</taxon>
        <taxon>Rhabditina</taxon>
        <taxon>Rhabditomorpha</taxon>
        <taxon>Rhabditoidea</taxon>
        <taxon>Rhabditidae</taxon>
        <taxon>Peloderinae</taxon>
        <taxon>Caenorhabditis</taxon>
    </lineage>
</organism>
<dbReference type="Proteomes" id="UP000230233">
    <property type="component" value="Chromosome V"/>
</dbReference>
<dbReference type="STRING" id="1611254.A0A2G5TGH3"/>
<name>A0A2G5TGH3_9PELO</name>
<evidence type="ECO:0000313" key="2">
    <source>
        <dbReference type="EMBL" id="PIC26136.1"/>
    </source>
</evidence>
<feature type="domain" description="C6" evidence="1">
    <location>
        <begin position="78"/>
        <end position="183"/>
    </location>
</feature>
<accession>A0A2G5TGH3</accession>
<comment type="caution">
    <text evidence="2">The sequence shown here is derived from an EMBL/GenBank/DDBJ whole genome shotgun (WGS) entry which is preliminary data.</text>
</comment>
<keyword evidence="3" id="KW-1185">Reference proteome</keyword>
<protein>
    <recommendedName>
        <fullName evidence="1">C6 domain-containing protein</fullName>
    </recommendedName>
</protein>
<sequence>MKISCMAIDGYYVNMDFNDGGQVKENLDEIQNITVEVTCDSRTMEWIYSSVLDNGDVYTHTVTSANCLQNEEVPLNACSPTAITYLRDDPDFYVEPTDFGFTSTRIPDTTETISTMKISCMATDGNYVNMDFNEGYQAEDNLNMIQNITITVTCDSRNMNWIYTGPDPDTGGTIDFTVTTVECPQLPL</sequence>
<dbReference type="SMART" id="SM01048">
    <property type="entry name" value="C6"/>
    <property type="match status" value="1"/>
</dbReference>
<evidence type="ECO:0000313" key="3">
    <source>
        <dbReference type="Proteomes" id="UP000230233"/>
    </source>
</evidence>
<dbReference type="EMBL" id="PDUG01000005">
    <property type="protein sequence ID" value="PIC26136.1"/>
    <property type="molecule type" value="Genomic_DNA"/>
</dbReference>
<dbReference type="OrthoDB" id="5875578at2759"/>
<dbReference type="Pfam" id="PF01681">
    <property type="entry name" value="C6"/>
    <property type="match status" value="1"/>
</dbReference>
<dbReference type="PANTHER" id="PTHR21629:SF11">
    <property type="entry name" value="C6 DOMAIN-CONTAINING PROTEIN"/>
    <property type="match status" value="1"/>
</dbReference>
<dbReference type="PANTHER" id="PTHR21629">
    <property type="entry name" value="C6 DOMAIN-CONTAINING PROTEIN"/>
    <property type="match status" value="1"/>
</dbReference>
<gene>
    <name evidence="2" type="primary">Cnig_chr_V.g18804</name>
    <name evidence="2" type="ORF">B9Z55_018804</name>
</gene>